<proteinExistence type="predicted"/>
<accession>A0ACB0YYT6</accession>
<gene>
    <name evidence="1" type="ORF">MENTE1834_LOCUS18375</name>
</gene>
<dbReference type="Proteomes" id="UP001497535">
    <property type="component" value="Unassembled WGS sequence"/>
</dbReference>
<organism evidence="1 2">
    <name type="scientific">Meloidogyne enterolobii</name>
    <name type="common">Root-knot nematode worm</name>
    <name type="synonym">Meloidogyne mayaguensis</name>
    <dbReference type="NCBI Taxonomy" id="390850"/>
    <lineage>
        <taxon>Eukaryota</taxon>
        <taxon>Metazoa</taxon>
        <taxon>Ecdysozoa</taxon>
        <taxon>Nematoda</taxon>
        <taxon>Chromadorea</taxon>
        <taxon>Rhabditida</taxon>
        <taxon>Tylenchina</taxon>
        <taxon>Tylenchomorpha</taxon>
        <taxon>Tylenchoidea</taxon>
        <taxon>Meloidogynidae</taxon>
        <taxon>Meloidogyninae</taxon>
        <taxon>Meloidogyne</taxon>
    </lineage>
</organism>
<keyword evidence="2" id="KW-1185">Reference proteome</keyword>
<sequence>MADLCGTPMRPSDSWSSTEVRSLQHSHMWTIKGFSQCECRYLETSLRIKDSAVFSCTSAKFKAKFSVFNTRSEEVPATVYTGTQQLNGYFEYIRRDVLIGHIQPSDEIQLLLNLTIVSDTITKNSQNVISPVVPEPRPSELAKDLEQMFGDTRHSDFTIICDGDKEHRELPAHKVVLGARSPVFAAMFEPHTEEAQKSEVHYNDIDFEVMREMLFYMYSGTAPSLQQMALDLLAVADRFQLIGLKEMADQVLRNGLCVDNVCRNLVLADMHNALELKQDALRFIAQYSNGVIVGVSRSTCCGKRLLFLFIFVYFFFFFPQ</sequence>
<protein>
    <submittedName>
        <fullName evidence="1">Uncharacterized protein</fullName>
    </submittedName>
</protein>
<dbReference type="EMBL" id="CAVMJV010000021">
    <property type="protein sequence ID" value="CAK5069522.1"/>
    <property type="molecule type" value="Genomic_DNA"/>
</dbReference>
<evidence type="ECO:0000313" key="1">
    <source>
        <dbReference type="EMBL" id="CAK5069522.1"/>
    </source>
</evidence>
<name>A0ACB0YYT6_MELEN</name>
<comment type="caution">
    <text evidence="1">The sequence shown here is derived from an EMBL/GenBank/DDBJ whole genome shotgun (WGS) entry which is preliminary data.</text>
</comment>
<evidence type="ECO:0000313" key="2">
    <source>
        <dbReference type="Proteomes" id="UP001497535"/>
    </source>
</evidence>
<reference evidence="1" key="1">
    <citation type="submission" date="2023-11" db="EMBL/GenBank/DDBJ databases">
        <authorList>
            <person name="Poullet M."/>
        </authorList>
    </citation>
    <scope>NUCLEOTIDE SEQUENCE</scope>
    <source>
        <strain evidence="1">E1834</strain>
    </source>
</reference>